<dbReference type="InterPro" id="IPR005511">
    <property type="entry name" value="SMP-30"/>
</dbReference>
<dbReference type="GO" id="GO:0004341">
    <property type="term" value="F:gluconolactonase activity"/>
    <property type="evidence" value="ECO:0007669"/>
    <property type="project" value="TreeGrafter"/>
</dbReference>
<dbReference type="Gene3D" id="2.120.10.30">
    <property type="entry name" value="TolB, C-terminal domain"/>
    <property type="match status" value="1"/>
</dbReference>
<dbReference type="Proteomes" id="UP001139089">
    <property type="component" value="Unassembled WGS sequence"/>
</dbReference>
<keyword evidence="6" id="KW-1185">Reference proteome</keyword>
<feature type="binding site" evidence="3">
    <location>
        <position position="146"/>
    </location>
    <ligand>
        <name>a divalent metal cation</name>
        <dbReference type="ChEBI" id="CHEBI:60240"/>
    </ligand>
</feature>
<protein>
    <submittedName>
        <fullName evidence="5">SMP-30/gluconolactonase/LRE family protein</fullName>
    </submittedName>
</protein>
<evidence type="ECO:0000256" key="2">
    <source>
        <dbReference type="PIRSR" id="PIRSR605511-1"/>
    </source>
</evidence>
<feature type="domain" description="SMP-30/Gluconolactonase/LRE-like region" evidence="4">
    <location>
        <begin position="15"/>
        <end position="255"/>
    </location>
</feature>
<dbReference type="PRINTS" id="PR01790">
    <property type="entry name" value="SMP30FAMILY"/>
</dbReference>
<reference evidence="5" key="1">
    <citation type="submission" date="2021-12" db="EMBL/GenBank/DDBJ databases">
        <authorList>
            <person name="Li Y."/>
        </authorList>
    </citation>
    <scope>NUCLEOTIDE SEQUENCE</scope>
    <source>
        <strain evidence="5">DKSPLA3</strain>
    </source>
</reference>
<dbReference type="PANTHER" id="PTHR10907">
    <property type="entry name" value="REGUCALCIN"/>
    <property type="match status" value="1"/>
</dbReference>
<evidence type="ECO:0000256" key="1">
    <source>
        <dbReference type="ARBA" id="ARBA00008853"/>
    </source>
</evidence>
<dbReference type="PANTHER" id="PTHR10907:SF47">
    <property type="entry name" value="REGUCALCIN"/>
    <property type="match status" value="1"/>
</dbReference>
<dbReference type="GO" id="GO:0019853">
    <property type="term" value="P:L-ascorbic acid biosynthetic process"/>
    <property type="evidence" value="ECO:0007669"/>
    <property type="project" value="TreeGrafter"/>
</dbReference>
<dbReference type="InterPro" id="IPR011042">
    <property type="entry name" value="6-blade_b-propeller_TolB-like"/>
</dbReference>
<evidence type="ECO:0000256" key="3">
    <source>
        <dbReference type="PIRSR" id="PIRSR605511-2"/>
    </source>
</evidence>
<keyword evidence="3" id="KW-0862">Zinc</keyword>
<proteinExistence type="inferred from homology"/>
<dbReference type="GO" id="GO:0005509">
    <property type="term" value="F:calcium ion binding"/>
    <property type="evidence" value="ECO:0007669"/>
    <property type="project" value="TreeGrafter"/>
</dbReference>
<comment type="cofactor">
    <cofactor evidence="3">
        <name>Zn(2+)</name>
        <dbReference type="ChEBI" id="CHEBI:29105"/>
    </cofactor>
    <text evidence="3">Binds 1 divalent metal cation per subunit.</text>
</comment>
<feature type="binding site" evidence="3">
    <location>
        <position position="197"/>
    </location>
    <ligand>
        <name>a divalent metal cation</name>
        <dbReference type="ChEBI" id="CHEBI:60240"/>
    </ligand>
</feature>
<evidence type="ECO:0000313" key="6">
    <source>
        <dbReference type="Proteomes" id="UP001139089"/>
    </source>
</evidence>
<sequence>MSANAKIVSDNPSELGEGPVYDPSTGTVWWFNIVGRELHGLHLDSQAKSVQPLNFLASVMALVDGERQLIASDQGLFLRDAETGAFETYAEIEDKPGNRTNDGRVHASGALWISTMGRSAETNAGAIYHVARGKVTRIVGDITIPNGICFSPDGRIGYYSDTALNRFMRVALDPATGLPVGEPALMVEEPESEGGFDGAVCDAEGLIWAARWGASAIDVYSPEGKRLARHSVPVSQPSCPAFVGRSADRVLFTSAWQGLDEAKRSKDPDAGKTFLLDIDVKGRFEPVYVL</sequence>
<dbReference type="InterPro" id="IPR013658">
    <property type="entry name" value="SGL"/>
</dbReference>
<evidence type="ECO:0000259" key="4">
    <source>
        <dbReference type="Pfam" id="PF08450"/>
    </source>
</evidence>
<feature type="binding site" evidence="3">
    <location>
        <position position="101"/>
    </location>
    <ligand>
        <name>substrate</name>
    </ligand>
</feature>
<keyword evidence="3" id="KW-0479">Metal-binding</keyword>
<comment type="caution">
    <text evidence="5">The sequence shown here is derived from an EMBL/GenBank/DDBJ whole genome shotgun (WGS) entry which is preliminary data.</text>
</comment>
<gene>
    <name evidence="5" type="ORF">LRX75_18685</name>
</gene>
<comment type="similarity">
    <text evidence="1">Belongs to the SMP-30/CGR1 family.</text>
</comment>
<organism evidence="5 6">
    <name type="scientific">Rhizobium quercicola</name>
    <dbReference type="NCBI Taxonomy" id="2901226"/>
    <lineage>
        <taxon>Bacteria</taxon>
        <taxon>Pseudomonadati</taxon>
        <taxon>Pseudomonadota</taxon>
        <taxon>Alphaproteobacteria</taxon>
        <taxon>Hyphomicrobiales</taxon>
        <taxon>Rhizobiaceae</taxon>
        <taxon>Rhizobium/Agrobacterium group</taxon>
        <taxon>Rhizobium</taxon>
    </lineage>
</organism>
<dbReference type="AlphaFoldDB" id="A0A9X1NXE5"/>
<feature type="binding site" evidence="3">
    <location>
        <position position="17"/>
    </location>
    <ligand>
        <name>a divalent metal cation</name>
        <dbReference type="ChEBI" id="CHEBI:60240"/>
    </ligand>
</feature>
<evidence type="ECO:0000313" key="5">
    <source>
        <dbReference type="EMBL" id="MCD7111066.1"/>
    </source>
</evidence>
<feature type="binding site" evidence="3">
    <location>
        <position position="99"/>
    </location>
    <ligand>
        <name>substrate</name>
    </ligand>
</feature>
<dbReference type="RefSeq" id="WP_231816182.1">
    <property type="nucleotide sequence ID" value="NZ_JAJOZR010000013.1"/>
</dbReference>
<name>A0A9X1NXE5_9HYPH</name>
<accession>A0A9X1NXE5</accession>
<feature type="active site" description="Proton donor/acceptor" evidence="2">
    <location>
        <position position="197"/>
    </location>
</feature>
<dbReference type="SUPFAM" id="SSF63829">
    <property type="entry name" value="Calcium-dependent phosphotriesterase"/>
    <property type="match status" value="1"/>
</dbReference>
<dbReference type="EMBL" id="JAJOZR010000013">
    <property type="protein sequence ID" value="MCD7111066.1"/>
    <property type="molecule type" value="Genomic_DNA"/>
</dbReference>
<dbReference type="Pfam" id="PF08450">
    <property type="entry name" value="SGL"/>
    <property type="match status" value="1"/>
</dbReference>